<accession>A0AAV3QVC5</accession>
<dbReference type="EMBL" id="BAABME010006309">
    <property type="protein sequence ID" value="GAA0167995.1"/>
    <property type="molecule type" value="Genomic_DNA"/>
</dbReference>
<dbReference type="AlphaFoldDB" id="A0AAV3QVC5"/>
<name>A0AAV3QVC5_LITER</name>
<evidence type="ECO:0000256" key="1">
    <source>
        <dbReference type="SAM" id="MobiDB-lite"/>
    </source>
</evidence>
<protein>
    <submittedName>
        <fullName evidence="2">Uncharacterized protein</fullName>
    </submittedName>
</protein>
<gene>
    <name evidence="2" type="ORF">LIER_22818</name>
</gene>
<proteinExistence type="predicted"/>
<reference evidence="2 3" key="1">
    <citation type="submission" date="2024-01" db="EMBL/GenBank/DDBJ databases">
        <title>The complete chloroplast genome sequence of Lithospermum erythrorhizon: insights into the phylogenetic relationship among Boraginaceae species and the maternal lineages of purple gromwells.</title>
        <authorList>
            <person name="Okada T."/>
            <person name="Watanabe K."/>
        </authorList>
    </citation>
    <scope>NUCLEOTIDE SEQUENCE [LARGE SCALE GENOMIC DNA]</scope>
</reference>
<organism evidence="2 3">
    <name type="scientific">Lithospermum erythrorhizon</name>
    <name type="common">Purple gromwell</name>
    <name type="synonym">Lithospermum officinale var. erythrorhizon</name>
    <dbReference type="NCBI Taxonomy" id="34254"/>
    <lineage>
        <taxon>Eukaryota</taxon>
        <taxon>Viridiplantae</taxon>
        <taxon>Streptophyta</taxon>
        <taxon>Embryophyta</taxon>
        <taxon>Tracheophyta</taxon>
        <taxon>Spermatophyta</taxon>
        <taxon>Magnoliopsida</taxon>
        <taxon>eudicotyledons</taxon>
        <taxon>Gunneridae</taxon>
        <taxon>Pentapetalae</taxon>
        <taxon>asterids</taxon>
        <taxon>lamiids</taxon>
        <taxon>Boraginales</taxon>
        <taxon>Boraginaceae</taxon>
        <taxon>Boraginoideae</taxon>
        <taxon>Lithospermeae</taxon>
        <taxon>Lithospermum</taxon>
    </lineage>
</organism>
<feature type="region of interest" description="Disordered" evidence="1">
    <location>
        <begin position="1"/>
        <end position="34"/>
    </location>
</feature>
<evidence type="ECO:0000313" key="2">
    <source>
        <dbReference type="EMBL" id="GAA0167995.1"/>
    </source>
</evidence>
<keyword evidence="3" id="KW-1185">Reference proteome</keyword>
<evidence type="ECO:0000313" key="3">
    <source>
        <dbReference type="Proteomes" id="UP001454036"/>
    </source>
</evidence>
<dbReference type="PANTHER" id="PTHR33710">
    <property type="entry name" value="BNAC02G09200D PROTEIN"/>
    <property type="match status" value="1"/>
</dbReference>
<sequence>MVNDLDQSESSSRVGEELHVELSSQGRRRPESKAILDKERLGSAIGSPVEEVRSLVSVEPRDIGGDASGGNTFTWCRNWSNNSLLRRLDRVLCNEALLEKMANCEVNIPSASISDQCPMDIIIHQDRLMEPKPFRFFEFWIKHESYDSIVKEAWEGVEEGNGLSVLQSKLKKMRALESKCSVLALAEKNFYRDKSRAIWLEEGDANTLYFHSKLKAVVSRNKIVTIKDADGKLLTDYEEVKEEAVIFYKKLFAAPEGDVVEAIKTFFATSCMSKSLNSTNVVLIPKTGNSQNCGDSADCFHPWQEDWRWYSFNAGAGLRLSPKVRNTREPMECDEEMQVAMSKEGSPLGAGCTSFA</sequence>
<comment type="caution">
    <text evidence="2">The sequence shown here is derived from an EMBL/GenBank/DDBJ whole genome shotgun (WGS) entry which is preliminary data.</text>
</comment>
<dbReference type="PANTHER" id="PTHR33710:SF71">
    <property type="entry name" value="ENDONUCLEASE_EXONUCLEASE_PHOSPHATASE DOMAIN-CONTAINING PROTEIN"/>
    <property type="match status" value="1"/>
</dbReference>
<dbReference type="Proteomes" id="UP001454036">
    <property type="component" value="Unassembled WGS sequence"/>
</dbReference>